<dbReference type="Pfam" id="PF00486">
    <property type="entry name" value="Trans_reg_C"/>
    <property type="match status" value="1"/>
</dbReference>
<keyword evidence="1 2" id="KW-0238">DNA-binding</keyword>
<dbReference type="GO" id="GO:0006355">
    <property type="term" value="P:regulation of DNA-templated transcription"/>
    <property type="evidence" value="ECO:0007669"/>
    <property type="project" value="InterPro"/>
</dbReference>
<dbReference type="InterPro" id="IPR016032">
    <property type="entry name" value="Sig_transdc_resp-reg_C-effctor"/>
</dbReference>
<evidence type="ECO:0000259" key="3">
    <source>
        <dbReference type="PROSITE" id="PS51755"/>
    </source>
</evidence>
<evidence type="ECO:0000313" key="5">
    <source>
        <dbReference type="Proteomes" id="UP000534186"/>
    </source>
</evidence>
<gene>
    <name evidence="4" type="ORF">HDF12_004555</name>
</gene>
<dbReference type="SUPFAM" id="SSF46894">
    <property type="entry name" value="C-terminal effector domain of the bipartite response regulators"/>
    <property type="match status" value="1"/>
</dbReference>
<dbReference type="InterPro" id="IPR036388">
    <property type="entry name" value="WH-like_DNA-bd_sf"/>
</dbReference>
<dbReference type="GO" id="GO:0003677">
    <property type="term" value="F:DNA binding"/>
    <property type="evidence" value="ECO:0007669"/>
    <property type="project" value="UniProtKB-UniRule"/>
</dbReference>
<dbReference type="Proteomes" id="UP000534186">
    <property type="component" value="Unassembled WGS sequence"/>
</dbReference>
<dbReference type="PROSITE" id="PS51755">
    <property type="entry name" value="OMPR_PHOB"/>
    <property type="match status" value="1"/>
</dbReference>
<dbReference type="GO" id="GO:0000160">
    <property type="term" value="P:phosphorelay signal transduction system"/>
    <property type="evidence" value="ECO:0007669"/>
    <property type="project" value="InterPro"/>
</dbReference>
<proteinExistence type="predicted"/>
<reference evidence="4 5" key="1">
    <citation type="submission" date="2020-07" db="EMBL/GenBank/DDBJ databases">
        <title>Genomic Encyclopedia of Type Strains, Phase IV (KMG-V): Genome sequencing to study the core and pangenomes of soil and plant-associated prokaryotes.</title>
        <authorList>
            <person name="Whitman W."/>
        </authorList>
    </citation>
    <scope>NUCLEOTIDE SEQUENCE [LARGE SCALE GENOMIC DNA]</scope>
    <source>
        <strain evidence="4 5">M8UP30</strain>
    </source>
</reference>
<feature type="domain" description="OmpR/PhoB-type" evidence="3">
    <location>
        <begin position="48"/>
        <end position="147"/>
    </location>
</feature>
<dbReference type="InterPro" id="IPR001867">
    <property type="entry name" value="OmpR/PhoB-type_DNA-bd"/>
</dbReference>
<feature type="DNA-binding region" description="OmpR/PhoB-type" evidence="2">
    <location>
        <begin position="48"/>
        <end position="147"/>
    </location>
</feature>
<evidence type="ECO:0000256" key="1">
    <source>
        <dbReference type="ARBA" id="ARBA00023125"/>
    </source>
</evidence>
<dbReference type="SMART" id="SM00862">
    <property type="entry name" value="Trans_reg_C"/>
    <property type="match status" value="1"/>
</dbReference>
<dbReference type="AlphaFoldDB" id="A0A7Y9T4L3"/>
<dbReference type="CDD" id="cd00383">
    <property type="entry name" value="trans_reg_C"/>
    <property type="match status" value="1"/>
</dbReference>
<evidence type="ECO:0000256" key="2">
    <source>
        <dbReference type="PROSITE-ProRule" id="PRU01091"/>
    </source>
</evidence>
<dbReference type="EMBL" id="JACCCV010000003">
    <property type="protein sequence ID" value="NYF54133.1"/>
    <property type="molecule type" value="Genomic_DNA"/>
</dbReference>
<comment type="caution">
    <text evidence="4">The sequence shown here is derived from an EMBL/GenBank/DDBJ whole genome shotgun (WGS) entry which is preliminary data.</text>
</comment>
<accession>A0A7Y9T4L3</accession>
<dbReference type="Gene3D" id="1.10.10.10">
    <property type="entry name" value="Winged helix-like DNA-binding domain superfamily/Winged helix DNA-binding domain"/>
    <property type="match status" value="1"/>
</dbReference>
<sequence>MEENDSPGRRGTKPRWRYMTMERAVIFATDRQVSSSCAFQLKSPDAELDTMRIGEIELNPATRTVKKFGYRVHLTPTEFELVQQLMSHAGRPIRHSRLLAAVWGSRYGLKPEYLRTYMCQLRKKLEDDPEHPQYLLTHSHFGYYFADRCAHSMTDVRSVRTGFRIPLDGPQREDL</sequence>
<organism evidence="4 5">
    <name type="scientific">Tunturiibacter lichenicola</name>
    <dbReference type="NCBI Taxonomy" id="2051959"/>
    <lineage>
        <taxon>Bacteria</taxon>
        <taxon>Pseudomonadati</taxon>
        <taxon>Acidobacteriota</taxon>
        <taxon>Terriglobia</taxon>
        <taxon>Terriglobales</taxon>
        <taxon>Acidobacteriaceae</taxon>
        <taxon>Tunturiibacter</taxon>
    </lineage>
</organism>
<name>A0A7Y9T4L3_9BACT</name>
<protein>
    <submittedName>
        <fullName evidence="4">DNA-binding response OmpR family regulator</fullName>
    </submittedName>
</protein>
<evidence type="ECO:0000313" key="4">
    <source>
        <dbReference type="EMBL" id="NYF54133.1"/>
    </source>
</evidence>